<evidence type="ECO:0000256" key="12">
    <source>
        <dbReference type="ARBA" id="ARBA00023172"/>
    </source>
</evidence>
<dbReference type="InterPro" id="IPR027417">
    <property type="entry name" value="P-loop_NTPase"/>
</dbReference>
<dbReference type="RefSeq" id="WP_317329988.1">
    <property type="nucleotide sequence ID" value="NZ_JAWJZA010000024.1"/>
</dbReference>
<evidence type="ECO:0000256" key="15">
    <source>
        <dbReference type="ARBA" id="ARBA00034617"/>
    </source>
</evidence>
<comment type="catalytic activity">
    <reaction evidence="15">
        <text>Couples ATP hydrolysis with the unwinding of duplex DNA by translocating in the 3'-5' direction.</text>
        <dbReference type="EC" id="5.6.2.4"/>
    </reaction>
</comment>
<keyword evidence="6" id="KW-0227">DNA damage</keyword>
<dbReference type="PROSITE" id="PS00690">
    <property type="entry name" value="DEAH_ATP_HELICASE"/>
    <property type="match status" value="1"/>
</dbReference>
<dbReference type="SUPFAM" id="SSF52540">
    <property type="entry name" value="P-loop containing nucleoside triphosphate hydrolases"/>
    <property type="match status" value="1"/>
</dbReference>
<sequence length="649" mass="71885">MEQSAQMKRALEILHTYWGYASFRPAQVAPVEALLRNEDVLGIMPTGAGKSICFQVPALCKQGLTIVFSPLISLMKDQVDGLLEMNVPAALINSTLSQAEFSKTMYLIRSGQIKLLYIAPERLDSTFFCNVLRGMPIAQVIVDEAHCISEWGHDFRPSYRMIGEFLKTLRHRPVIGAFTATATKSVENDIRKLLGLQDANVHVTGFDRPNLKFSVIRTSQRMDFIVDYVLQHAEENGIIYCSTRKDVEKVYNNLTKAGISTGYYHAGLSDELRKTMQNYYAYDQVQVMVATNAFGMGIDKSNVRYVLHYQMPRNMESYYQEAGRAGRDGAPAECILLYNGQDVQIHKYLISQGSHEAGRQDVELRKLQAMIDYCFCSTCLRKYMINYFGESTPWDRCDNCSSCESQGNTVNVTREAKAIFRAIRGTEERFGATMICSIVRGERTERITRAGYDALPVFGYLSDIGDKEIKGLIHQFVASGYLQSSTGKYPILSLTAGAEEVLAGHKKVEEIRQEVFVPKRKSVSGRRNADTMRNASGIGAFGGAGSVGASNGFSGNGGTSRSAGARGSAMVNRTSGSSGLFEHLRLHRKALAQEAKIPPYLIFPDTVLIDLANLKPSTLAEFHAVKGVGEAKLKKYGTSFLEAIANYRG</sequence>
<dbReference type="InterPro" id="IPR001650">
    <property type="entry name" value="Helicase_C-like"/>
</dbReference>
<evidence type="ECO:0000256" key="13">
    <source>
        <dbReference type="ARBA" id="ARBA00023204"/>
    </source>
</evidence>
<dbReference type="InterPro" id="IPR036388">
    <property type="entry name" value="WH-like_DNA-bd_sf"/>
</dbReference>
<feature type="domain" description="Helicase C-terminal" evidence="19">
    <location>
        <begin position="224"/>
        <end position="368"/>
    </location>
</feature>
<dbReference type="SUPFAM" id="SSF47819">
    <property type="entry name" value="HRDC-like"/>
    <property type="match status" value="1"/>
</dbReference>
<dbReference type="InterPro" id="IPR002464">
    <property type="entry name" value="DNA/RNA_helicase_DEAH_CS"/>
</dbReference>
<organism evidence="20 21">
    <name type="scientific">Veillonella absiana</name>
    <dbReference type="NCBI Taxonomy" id="3079305"/>
    <lineage>
        <taxon>Bacteria</taxon>
        <taxon>Bacillati</taxon>
        <taxon>Bacillota</taxon>
        <taxon>Negativicutes</taxon>
        <taxon>Veillonellales</taxon>
        <taxon>Veillonellaceae</taxon>
        <taxon>Veillonella</taxon>
    </lineage>
</organism>
<dbReference type="InterPro" id="IPR044876">
    <property type="entry name" value="HRDC_dom_sf"/>
</dbReference>
<dbReference type="SUPFAM" id="SSF46785">
    <property type="entry name" value="Winged helix' DNA-binding domain"/>
    <property type="match status" value="1"/>
</dbReference>
<name>A0ABU3Z9Y6_9FIRM</name>
<dbReference type="InterPro" id="IPR004589">
    <property type="entry name" value="DNA_helicase_ATP-dep_RecQ"/>
</dbReference>
<keyword evidence="10" id="KW-0067">ATP-binding</keyword>
<reference evidence="20 21" key="1">
    <citation type="submission" date="2023-10" db="EMBL/GenBank/DDBJ databases">
        <title>Veillonella sp. nov., isolated from a pig farm feces dump.</title>
        <authorList>
            <person name="Chang Y.-H."/>
        </authorList>
    </citation>
    <scope>NUCLEOTIDE SEQUENCE [LARGE SCALE GENOMIC DNA]</scope>
    <source>
        <strain evidence="20 21">YH-vei2233</strain>
    </source>
</reference>
<evidence type="ECO:0000313" key="20">
    <source>
        <dbReference type="EMBL" id="MDV5088476.1"/>
    </source>
</evidence>
<gene>
    <name evidence="20" type="primary">recQ</name>
    <name evidence="20" type="ORF">RVY80_06410</name>
</gene>
<comment type="similarity">
    <text evidence="3">Belongs to the helicase family. RecQ subfamily.</text>
</comment>
<keyword evidence="5" id="KW-0547">Nucleotide-binding</keyword>
<evidence type="ECO:0000256" key="6">
    <source>
        <dbReference type="ARBA" id="ARBA00022763"/>
    </source>
</evidence>
<dbReference type="Proteomes" id="UP001272515">
    <property type="component" value="Unassembled WGS sequence"/>
</dbReference>
<dbReference type="Gene3D" id="3.40.50.300">
    <property type="entry name" value="P-loop containing nucleotide triphosphate hydrolases"/>
    <property type="match status" value="2"/>
</dbReference>
<evidence type="ECO:0000259" key="17">
    <source>
        <dbReference type="PROSITE" id="PS50967"/>
    </source>
</evidence>
<evidence type="ECO:0000256" key="3">
    <source>
        <dbReference type="ARBA" id="ARBA00005446"/>
    </source>
</evidence>
<dbReference type="Pfam" id="PF09382">
    <property type="entry name" value="RQC"/>
    <property type="match status" value="1"/>
</dbReference>
<keyword evidence="13" id="KW-0234">DNA repair</keyword>
<dbReference type="InterPro" id="IPR002121">
    <property type="entry name" value="HRDC_dom"/>
</dbReference>
<dbReference type="SMART" id="SM00487">
    <property type="entry name" value="DEXDc"/>
    <property type="match status" value="1"/>
</dbReference>
<dbReference type="NCBIfam" id="TIGR00614">
    <property type="entry name" value="recQ_fam"/>
    <property type="match status" value="1"/>
</dbReference>
<dbReference type="Pfam" id="PF00271">
    <property type="entry name" value="Helicase_C"/>
    <property type="match status" value="1"/>
</dbReference>
<proteinExistence type="inferred from homology"/>
<evidence type="ECO:0000313" key="21">
    <source>
        <dbReference type="Proteomes" id="UP001272515"/>
    </source>
</evidence>
<dbReference type="GO" id="GO:0016787">
    <property type="term" value="F:hydrolase activity"/>
    <property type="evidence" value="ECO:0007669"/>
    <property type="project" value="UniProtKB-KW"/>
</dbReference>
<feature type="domain" description="Helicase ATP-binding" evidence="18">
    <location>
        <begin position="31"/>
        <end position="200"/>
    </location>
</feature>
<evidence type="ECO:0000256" key="8">
    <source>
        <dbReference type="ARBA" id="ARBA00022806"/>
    </source>
</evidence>
<comment type="cofactor">
    <cofactor evidence="1">
        <name>Mg(2+)</name>
        <dbReference type="ChEBI" id="CHEBI:18420"/>
    </cofactor>
</comment>
<feature type="domain" description="HRDC" evidence="17">
    <location>
        <begin position="574"/>
        <end position="649"/>
    </location>
</feature>
<evidence type="ECO:0000256" key="10">
    <source>
        <dbReference type="ARBA" id="ARBA00022840"/>
    </source>
</evidence>
<protein>
    <recommendedName>
        <fullName evidence="16">DNA helicase RecQ</fullName>
        <ecNumber evidence="16">5.6.2.4</ecNumber>
    </recommendedName>
</protein>
<dbReference type="Gene3D" id="1.10.10.10">
    <property type="entry name" value="Winged helix-like DNA-binding domain superfamily/Winged helix DNA-binding domain"/>
    <property type="match status" value="1"/>
</dbReference>
<keyword evidence="11" id="KW-0238">DNA-binding</keyword>
<dbReference type="CDD" id="cd18794">
    <property type="entry name" value="SF2_C_RecQ"/>
    <property type="match status" value="1"/>
</dbReference>
<dbReference type="Gene3D" id="1.10.150.80">
    <property type="entry name" value="HRDC domain"/>
    <property type="match status" value="1"/>
</dbReference>
<dbReference type="Pfam" id="PF00270">
    <property type="entry name" value="DEAD"/>
    <property type="match status" value="1"/>
</dbReference>
<accession>A0ABU3Z9Y6</accession>
<evidence type="ECO:0000256" key="1">
    <source>
        <dbReference type="ARBA" id="ARBA00001946"/>
    </source>
</evidence>
<evidence type="ECO:0000256" key="2">
    <source>
        <dbReference type="ARBA" id="ARBA00001947"/>
    </source>
</evidence>
<dbReference type="CDD" id="cd17920">
    <property type="entry name" value="DEXHc_RecQ"/>
    <property type="match status" value="1"/>
</dbReference>
<evidence type="ECO:0000256" key="4">
    <source>
        <dbReference type="ARBA" id="ARBA00022723"/>
    </source>
</evidence>
<dbReference type="PROSITE" id="PS51194">
    <property type="entry name" value="HELICASE_CTER"/>
    <property type="match status" value="1"/>
</dbReference>
<dbReference type="SMART" id="SM00341">
    <property type="entry name" value="HRDC"/>
    <property type="match status" value="1"/>
</dbReference>
<dbReference type="PANTHER" id="PTHR13710">
    <property type="entry name" value="DNA HELICASE RECQ FAMILY MEMBER"/>
    <property type="match status" value="1"/>
</dbReference>
<dbReference type="PROSITE" id="PS51192">
    <property type="entry name" value="HELICASE_ATP_BIND_1"/>
    <property type="match status" value="1"/>
</dbReference>
<dbReference type="GO" id="GO:0003678">
    <property type="term" value="F:DNA helicase activity"/>
    <property type="evidence" value="ECO:0007669"/>
    <property type="project" value="UniProtKB-EC"/>
</dbReference>
<dbReference type="InterPro" id="IPR011545">
    <property type="entry name" value="DEAD/DEAH_box_helicase_dom"/>
</dbReference>
<dbReference type="SMART" id="SM00490">
    <property type="entry name" value="HELICc"/>
    <property type="match status" value="1"/>
</dbReference>
<comment type="caution">
    <text evidence="20">The sequence shown here is derived from an EMBL/GenBank/DDBJ whole genome shotgun (WGS) entry which is preliminary data.</text>
</comment>
<dbReference type="InterPro" id="IPR014001">
    <property type="entry name" value="Helicase_ATP-bd"/>
</dbReference>
<evidence type="ECO:0000256" key="7">
    <source>
        <dbReference type="ARBA" id="ARBA00022801"/>
    </source>
</evidence>
<keyword evidence="9" id="KW-0862">Zinc</keyword>
<evidence type="ECO:0000256" key="9">
    <source>
        <dbReference type="ARBA" id="ARBA00022833"/>
    </source>
</evidence>
<dbReference type="InterPro" id="IPR032284">
    <property type="entry name" value="RecQ_Zn-bd"/>
</dbReference>
<dbReference type="InterPro" id="IPR018982">
    <property type="entry name" value="RQC_domain"/>
</dbReference>
<evidence type="ECO:0000256" key="11">
    <source>
        <dbReference type="ARBA" id="ARBA00023125"/>
    </source>
</evidence>
<keyword evidence="8 20" id="KW-0347">Helicase</keyword>
<dbReference type="PANTHER" id="PTHR13710:SF105">
    <property type="entry name" value="ATP-DEPENDENT DNA HELICASE Q1"/>
    <property type="match status" value="1"/>
</dbReference>
<keyword evidence="14" id="KW-0413">Isomerase</keyword>
<dbReference type="InterPro" id="IPR036390">
    <property type="entry name" value="WH_DNA-bd_sf"/>
</dbReference>
<evidence type="ECO:0000256" key="16">
    <source>
        <dbReference type="NCBIfam" id="TIGR01389"/>
    </source>
</evidence>
<evidence type="ECO:0000256" key="14">
    <source>
        <dbReference type="ARBA" id="ARBA00023235"/>
    </source>
</evidence>
<evidence type="ECO:0000259" key="19">
    <source>
        <dbReference type="PROSITE" id="PS51194"/>
    </source>
</evidence>
<keyword evidence="7 20" id="KW-0378">Hydrolase</keyword>
<dbReference type="NCBIfam" id="TIGR01389">
    <property type="entry name" value="recQ"/>
    <property type="match status" value="1"/>
</dbReference>
<keyword evidence="21" id="KW-1185">Reference proteome</keyword>
<dbReference type="EMBL" id="JAWJZB010000006">
    <property type="protein sequence ID" value="MDV5088476.1"/>
    <property type="molecule type" value="Genomic_DNA"/>
</dbReference>
<comment type="cofactor">
    <cofactor evidence="2">
        <name>Zn(2+)</name>
        <dbReference type="ChEBI" id="CHEBI:29105"/>
    </cofactor>
</comment>
<dbReference type="Pfam" id="PF16124">
    <property type="entry name" value="RecQ_Zn_bind"/>
    <property type="match status" value="1"/>
</dbReference>
<evidence type="ECO:0000259" key="18">
    <source>
        <dbReference type="PROSITE" id="PS51192"/>
    </source>
</evidence>
<evidence type="ECO:0000256" key="5">
    <source>
        <dbReference type="ARBA" id="ARBA00022741"/>
    </source>
</evidence>
<dbReference type="SMART" id="SM00956">
    <property type="entry name" value="RQC"/>
    <property type="match status" value="1"/>
</dbReference>
<dbReference type="PROSITE" id="PS50967">
    <property type="entry name" value="HRDC"/>
    <property type="match status" value="1"/>
</dbReference>
<dbReference type="Pfam" id="PF00570">
    <property type="entry name" value="HRDC"/>
    <property type="match status" value="1"/>
</dbReference>
<dbReference type="InterPro" id="IPR010997">
    <property type="entry name" value="HRDC-like_sf"/>
</dbReference>
<dbReference type="EC" id="5.6.2.4" evidence="16"/>
<dbReference type="InterPro" id="IPR006293">
    <property type="entry name" value="DNA_helicase_ATP-dep_RecQ_bac"/>
</dbReference>
<keyword evidence="12" id="KW-0233">DNA recombination</keyword>
<keyword evidence="4" id="KW-0479">Metal-binding</keyword>